<accession>A0A3Q3DXV9</accession>
<evidence type="ECO:0000313" key="1">
    <source>
        <dbReference type="Ensembl" id="ENSHCOP00000023406.1"/>
    </source>
</evidence>
<reference evidence="1" key="1">
    <citation type="submission" date="2025-08" db="UniProtKB">
        <authorList>
            <consortium name="Ensembl"/>
        </authorList>
    </citation>
    <scope>IDENTIFICATION</scope>
</reference>
<dbReference type="Proteomes" id="UP000264820">
    <property type="component" value="Unplaced"/>
</dbReference>
<evidence type="ECO:0000313" key="2">
    <source>
        <dbReference type="Proteomes" id="UP000264820"/>
    </source>
</evidence>
<dbReference type="Ensembl" id="ENSHCOT00000015597.1">
    <property type="protein sequence ID" value="ENSHCOP00000023406.1"/>
    <property type="gene ID" value="ENSHCOG00000011900.1"/>
</dbReference>
<name>A0A3Q3DXV9_HIPCM</name>
<protein>
    <submittedName>
        <fullName evidence="1">Uncharacterized protein</fullName>
    </submittedName>
</protein>
<dbReference type="AlphaFoldDB" id="A0A3Q3DXV9"/>
<organism evidence="1 2">
    <name type="scientific">Hippocampus comes</name>
    <name type="common">Tiger tail seahorse</name>
    <dbReference type="NCBI Taxonomy" id="109280"/>
    <lineage>
        <taxon>Eukaryota</taxon>
        <taxon>Metazoa</taxon>
        <taxon>Chordata</taxon>
        <taxon>Craniata</taxon>
        <taxon>Vertebrata</taxon>
        <taxon>Euteleostomi</taxon>
        <taxon>Actinopterygii</taxon>
        <taxon>Neopterygii</taxon>
        <taxon>Teleostei</taxon>
        <taxon>Neoteleostei</taxon>
        <taxon>Acanthomorphata</taxon>
        <taxon>Syngnathiaria</taxon>
        <taxon>Syngnathiformes</taxon>
        <taxon>Syngnathoidei</taxon>
        <taxon>Syngnathidae</taxon>
        <taxon>Hippocampus</taxon>
    </lineage>
</organism>
<keyword evidence="2" id="KW-1185">Reference proteome</keyword>
<proteinExistence type="predicted"/>
<sequence>MDCHLSCRQGSDTVCSYCSAKLCEMATKEKEKAQREALEAGRLEWERSLKIEVQKLAAEEEKYIEKIYQSRGDKSCRGKWTENRSRKYTKAEETSLKRL</sequence>
<reference evidence="1" key="2">
    <citation type="submission" date="2025-09" db="UniProtKB">
        <authorList>
            <consortium name="Ensembl"/>
        </authorList>
    </citation>
    <scope>IDENTIFICATION</scope>
</reference>